<feature type="region of interest" description="Disordered" evidence="14">
    <location>
        <begin position="387"/>
        <end position="432"/>
    </location>
</feature>
<keyword evidence="9 13" id="KW-0378">Hydrolase</keyword>
<organism evidence="17 18">
    <name type="scientific">Candida albicans P78048</name>
    <dbReference type="NCBI Taxonomy" id="1094989"/>
    <lineage>
        <taxon>Eukaryota</taxon>
        <taxon>Fungi</taxon>
        <taxon>Dikarya</taxon>
        <taxon>Ascomycota</taxon>
        <taxon>Saccharomycotina</taxon>
        <taxon>Pichiomycetes</taxon>
        <taxon>Debaryomycetaceae</taxon>
        <taxon>Candida/Lodderomyces clade</taxon>
        <taxon>Candida</taxon>
    </lineage>
</organism>
<evidence type="ECO:0000256" key="7">
    <source>
        <dbReference type="ARBA" id="ARBA00022729"/>
    </source>
</evidence>
<evidence type="ECO:0000313" key="18">
    <source>
        <dbReference type="Proteomes" id="UP000030161"/>
    </source>
</evidence>
<evidence type="ECO:0000256" key="6">
    <source>
        <dbReference type="ARBA" id="ARBA00022670"/>
    </source>
</evidence>
<dbReference type="Gene3D" id="2.40.70.10">
    <property type="entry name" value="Acid Proteases"/>
    <property type="match status" value="2"/>
</dbReference>
<dbReference type="Pfam" id="PF00026">
    <property type="entry name" value="Asp"/>
    <property type="match status" value="1"/>
</dbReference>
<name>A0AB34PPV1_CANAX</name>
<feature type="active site" evidence="12">
    <location>
        <position position="266"/>
    </location>
</feature>
<feature type="signal peptide" evidence="15">
    <location>
        <begin position="1"/>
        <end position="20"/>
    </location>
</feature>
<dbReference type="EMBL" id="AJIX01000027">
    <property type="protein sequence ID" value="KGR08959.1"/>
    <property type="molecule type" value="Genomic_DNA"/>
</dbReference>
<evidence type="ECO:0000256" key="12">
    <source>
        <dbReference type="PIRSR" id="PIRSR601461-1"/>
    </source>
</evidence>
<dbReference type="PRINTS" id="PR00792">
    <property type="entry name" value="PEPSIN"/>
</dbReference>
<protein>
    <recommendedName>
        <fullName evidence="4">candidapepsin</fullName>
        <ecNumber evidence="4">3.4.23.24</ecNumber>
    </recommendedName>
</protein>
<dbReference type="GO" id="GO:0005576">
    <property type="term" value="C:extracellular region"/>
    <property type="evidence" value="ECO:0007669"/>
    <property type="project" value="UniProtKB-SubCell"/>
</dbReference>
<evidence type="ECO:0000313" key="17">
    <source>
        <dbReference type="EMBL" id="KGR08959.1"/>
    </source>
</evidence>
<keyword evidence="8 13" id="KW-0064">Aspartyl protease</keyword>
<feature type="domain" description="Peptidase A1" evidence="16">
    <location>
        <begin position="52"/>
        <end position="372"/>
    </location>
</feature>
<evidence type="ECO:0000256" key="11">
    <source>
        <dbReference type="ARBA" id="ARBA00023157"/>
    </source>
</evidence>
<gene>
    <name evidence="17" type="ORF">MG3_03712</name>
</gene>
<feature type="compositionally biased region" description="Low complexity" evidence="14">
    <location>
        <begin position="397"/>
        <end position="417"/>
    </location>
</feature>
<evidence type="ECO:0000256" key="13">
    <source>
        <dbReference type="RuleBase" id="RU000454"/>
    </source>
</evidence>
<accession>A0AB34PPV1</accession>
<sequence>MDLVIMNFVFLLYLTSVVKCSIKLDFNKVSTPSKYTKRDALPMPLINDKILYTTELEIGSNKDKVSVSIDTGSYDLWVMSNDAVCYKVSEFQTEGAPQLPDIFNDIDQDYSCTFNGTYNSKSSKTFKNTSEDFSIGYVDGSAAQGVWGYDSVQFGQYGVTGLKIGIANRSSVSDGILGIGIANGYDNFPVLLQKQGLINKIAYSVYLNSSNSTTGTILFGAIDHAKYKGALSTVPVDSKSQLSVNVTNLKTKNGNVASGGHSILLDTGSTFSIFPDEWIDALGHSLNATYDEDESVYEIECDGYDEHFFGFSIGDSDFSVPIQDLKTEKDGQCYLAIMSNSVIGGGGILFGDDILRQIYLVYDLQDMTISVAPVVYTEDEDIEEILNPNEDQNEVPTSTSFTQSASSSGSQPSSTISGENMDKNTTSSSSGNCQTRSWIAISSALFLVYIHII</sequence>
<feature type="compositionally biased region" description="Polar residues" evidence="14">
    <location>
        <begin position="423"/>
        <end position="432"/>
    </location>
</feature>
<comment type="subcellular location">
    <subcellularLocation>
        <location evidence="2">Secreted</location>
    </subcellularLocation>
</comment>
<evidence type="ECO:0000256" key="3">
    <source>
        <dbReference type="ARBA" id="ARBA00007447"/>
    </source>
</evidence>
<evidence type="ECO:0000256" key="1">
    <source>
        <dbReference type="ARBA" id="ARBA00001675"/>
    </source>
</evidence>
<evidence type="ECO:0000256" key="8">
    <source>
        <dbReference type="ARBA" id="ARBA00022750"/>
    </source>
</evidence>
<dbReference type="PANTHER" id="PTHR47966">
    <property type="entry name" value="BETA-SITE APP-CLEAVING ENZYME, ISOFORM A-RELATED"/>
    <property type="match status" value="1"/>
</dbReference>
<keyword evidence="6 13" id="KW-0645">Protease</keyword>
<comment type="catalytic activity">
    <reaction evidence="1">
        <text>Preferential cleavage at the carboxyl of hydrophobic amino acids, but fails to cleave 15-Leu-|-Tyr-16, 16-Tyr-|-Leu-17 and 24-Phe-|-Phe-25 of insulin B chain. Activates trypsinogen, and degrades keratin.</text>
        <dbReference type="EC" id="3.4.23.24"/>
    </reaction>
</comment>
<feature type="active site" evidence="12">
    <location>
        <position position="70"/>
    </location>
</feature>
<dbReference type="SUPFAM" id="SSF50630">
    <property type="entry name" value="Acid proteases"/>
    <property type="match status" value="1"/>
</dbReference>
<evidence type="ECO:0000256" key="10">
    <source>
        <dbReference type="ARBA" id="ARBA00023145"/>
    </source>
</evidence>
<evidence type="ECO:0000259" key="16">
    <source>
        <dbReference type="PROSITE" id="PS51767"/>
    </source>
</evidence>
<dbReference type="InterPro" id="IPR021109">
    <property type="entry name" value="Peptidase_aspartic_dom_sf"/>
</dbReference>
<feature type="chain" id="PRO_5044306230" description="candidapepsin" evidence="15">
    <location>
        <begin position="21"/>
        <end position="453"/>
    </location>
</feature>
<comment type="caution">
    <text evidence="17">The sequence shown here is derived from an EMBL/GenBank/DDBJ whole genome shotgun (WGS) entry which is preliminary data.</text>
</comment>
<evidence type="ECO:0000256" key="14">
    <source>
        <dbReference type="SAM" id="MobiDB-lite"/>
    </source>
</evidence>
<proteinExistence type="inferred from homology"/>
<dbReference type="Proteomes" id="UP000030161">
    <property type="component" value="Unassembled WGS sequence"/>
</dbReference>
<dbReference type="GO" id="GO:0004190">
    <property type="term" value="F:aspartic-type endopeptidase activity"/>
    <property type="evidence" value="ECO:0007669"/>
    <property type="project" value="UniProtKB-KW"/>
</dbReference>
<reference evidence="17 18" key="1">
    <citation type="submission" date="2013-12" db="EMBL/GenBank/DDBJ databases">
        <title>The Genome Sequence of Candida albicans P78048.</title>
        <authorList>
            <consortium name="The Broad Institute Genome Sequencing Platform"/>
            <consortium name="The Broad Institute Genome Sequencing Center for Infectious Disease"/>
            <person name="Cuomo C."/>
            <person name="Bennett R."/>
            <person name="Hirakawa M."/>
            <person name="Noverr M."/>
            <person name="Mitchell A."/>
            <person name="Young S.K."/>
            <person name="Zeng Q."/>
            <person name="Gargeya S."/>
            <person name="Fitzgerald M."/>
            <person name="Abouelleil A."/>
            <person name="Alvarado L."/>
            <person name="Berlin A.M."/>
            <person name="Chapman S.B."/>
            <person name="Dewar J."/>
            <person name="Goldberg J."/>
            <person name="Griggs A."/>
            <person name="Gujja S."/>
            <person name="Hansen M."/>
            <person name="Howarth C."/>
            <person name="Imamovic A."/>
            <person name="Larimer J."/>
            <person name="McCowan C."/>
            <person name="Murphy C."/>
            <person name="Pearson M."/>
            <person name="Priest M."/>
            <person name="Roberts A."/>
            <person name="Saif S."/>
            <person name="Shea T."/>
            <person name="Sykes S."/>
            <person name="Wortman J."/>
            <person name="Nusbaum C."/>
            <person name="Birren B."/>
        </authorList>
    </citation>
    <scope>NUCLEOTIDE SEQUENCE [LARGE SCALE GENOMIC DNA]</scope>
    <source>
        <strain evidence="17 18">P78048</strain>
    </source>
</reference>
<evidence type="ECO:0000256" key="2">
    <source>
        <dbReference type="ARBA" id="ARBA00004613"/>
    </source>
</evidence>
<dbReference type="PROSITE" id="PS00141">
    <property type="entry name" value="ASP_PROTEASE"/>
    <property type="match status" value="1"/>
</dbReference>
<evidence type="ECO:0000256" key="4">
    <source>
        <dbReference type="ARBA" id="ARBA00013207"/>
    </source>
</evidence>
<keyword evidence="10" id="KW-0865">Zymogen</keyword>
<comment type="similarity">
    <text evidence="3 13">Belongs to the peptidase A1 family.</text>
</comment>
<dbReference type="AlphaFoldDB" id="A0AB34PPV1"/>
<evidence type="ECO:0000256" key="15">
    <source>
        <dbReference type="SAM" id="SignalP"/>
    </source>
</evidence>
<dbReference type="GO" id="GO:0006508">
    <property type="term" value="P:proteolysis"/>
    <property type="evidence" value="ECO:0007669"/>
    <property type="project" value="UniProtKB-KW"/>
</dbReference>
<dbReference type="CDD" id="cd05474">
    <property type="entry name" value="SAP_like"/>
    <property type="match status" value="1"/>
</dbReference>
<evidence type="ECO:0000256" key="5">
    <source>
        <dbReference type="ARBA" id="ARBA00022525"/>
    </source>
</evidence>
<keyword evidence="7 15" id="KW-0732">Signal</keyword>
<dbReference type="InterPro" id="IPR001969">
    <property type="entry name" value="Aspartic_peptidase_AS"/>
</dbReference>
<dbReference type="EC" id="3.4.23.24" evidence="4"/>
<dbReference type="PANTHER" id="PTHR47966:SF65">
    <property type="entry name" value="ASPARTIC-TYPE ENDOPEPTIDASE"/>
    <property type="match status" value="1"/>
</dbReference>
<keyword evidence="5" id="KW-0964">Secreted</keyword>
<dbReference type="InterPro" id="IPR033876">
    <property type="entry name" value="SAP-like"/>
</dbReference>
<dbReference type="PROSITE" id="PS51767">
    <property type="entry name" value="PEPTIDASE_A1"/>
    <property type="match status" value="1"/>
</dbReference>
<keyword evidence="11" id="KW-1015">Disulfide bond</keyword>
<evidence type="ECO:0000256" key="9">
    <source>
        <dbReference type="ARBA" id="ARBA00022801"/>
    </source>
</evidence>
<dbReference type="InterPro" id="IPR033121">
    <property type="entry name" value="PEPTIDASE_A1"/>
</dbReference>
<dbReference type="InterPro" id="IPR001461">
    <property type="entry name" value="Aspartic_peptidase_A1"/>
</dbReference>